<dbReference type="GO" id="GO:0043171">
    <property type="term" value="P:peptide catabolic process"/>
    <property type="evidence" value="ECO:0007669"/>
    <property type="project" value="TreeGrafter"/>
</dbReference>
<dbReference type="Proteomes" id="UP001175271">
    <property type="component" value="Unassembled WGS sequence"/>
</dbReference>
<dbReference type="PANTHER" id="PTHR11533:SF299">
    <property type="entry name" value="AMINOPEPTIDASE"/>
    <property type="match status" value="1"/>
</dbReference>
<dbReference type="AlphaFoldDB" id="A0AA39M6I2"/>
<dbReference type="GO" id="GO:0005615">
    <property type="term" value="C:extracellular space"/>
    <property type="evidence" value="ECO:0007669"/>
    <property type="project" value="TreeGrafter"/>
</dbReference>
<comment type="similarity">
    <text evidence="1">Belongs to the peptidase M1 family.</text>
</comment>
<dbReference type="GO" id="GO:0070006">
    <property type="term" value="F:metalloaminopeptidase activity"/>
    <property type="evidence" value="ECO:0007669"/>
    <property type="project" value="TreeGrafter"/>
</dbReference>
<dbReference type="Gene3D" id="1.25.50.20">
    <property type="match status" value="1"/>
</dbReference>
<protein>
    <recommendedName>
        <fullName evidence="2">ERAP1-like C-terminal domain-containing protein</fullName>
    </recommendedName>
</protein>
<keyword evidence="4" id="KW-1185">Reference proteome</keyword>
<feature type="domain" description="ERAP1-like C-terminal" evidence="2">
    <location>
        <begin position="691"/>
        <end position="952"/>
    </location>
</feature>
<dbReference type="GO" id="GO:0016020">
    <property type="term" value="C:membrane"/>
    <property type="evidence" value="ECO:0007669"/>
    <property type="project" value="TreeGrafter"/>
</dbReference>
<dbReference type="InterPro" id="IPR042097">
    <property type="entry name" value="Aminopeptidase_N-like_N_sf"/>
</dbReference>
<dbReference type="GO" id="GO:0042277">
    <property type="term" value="F:peptide binding"/>
    <property type="evidence" value="ECO:0007669"/>
    <property type="project" value="TreeGrafter"/>
</dbReference>
<name>A0AA39M6I2_9BILA</name>
<evidence type="ECO:0000259" key="2">
    <source>
        <dbReference type="Pfam" id="PF11838"/>
    </source>
</evidence>
<organism evidence="3 4">
    <name type="scientific">Steinernema hermaphroditum</name>
    <dbReference type="NCBI Taxonomy" id="289476"/>
    <lineage>
        <taxon>Eukaryota</taxon>
        <taxon>Metazoa</taxon>
        <taxon>Ecdysozoa</taxon>
        <taxon>Nematoda</taxon>
        <taxon>Chromadorea</taxon>
        <taxon>Rhabditida</taxon>
        <taxon>Tylenchina</taxon>
        <taxon>Panagrolaimomorpha</taxon>
        <taxon>Strongyloidoidea</taxon>
        <taxon>Steinernematidae</taxon>
        <taxon>Steinernema</taxon>
    </lineage>
</organism>
<comment type="caution">
    <text evidence="3">The sequence shown here is derived from an EMBL/GenBank/DDBJ whole genome shotgun (WGS) entry which is preliminary data.</text>
</comment>
<sequence>MGEKNGPKAATTTALHVLCPFLFHKRGPSSIGTGFIIVVLTRSTLLAQRAFRCNQPSQPRMWLKLFLSLLWVAAAHSRDHMDFPDVLVPEKYAFSFMFEKFELDKQYTSELTLRVTTTSDITQFGLHFDRDDPVWVLEIDFPDGFDYHVTASDPVLKTSVTGNFSLYTLSHTIPKGTTMELQISFMARIGIRPEDGLYATVDINGDHVYLTHFKQNHAPRVLPCINLLKYVSIISFSIGSTTFVQEPYWKVLTNQEMYYEIEDPGSGAWGMFKPKDPDYWPIGINWAGFAIGKFTALGYAPINALDDHRTVHVYSTFHKHSDAPEAALFAHAWEWLAGLFGPQRPGGSAYTTPNDVINIIVIQDEAMDDLSWRGPQVYSQLVFIPRRYGEQWNDADWTKPWKREEAHFHVVRAAFDHWLVVKARLYYWRNLFIAQGLSGLYTLTYLEKLVEEKKLKLDVTGMFVDLYLNEAFEMDTVAHNDTVQPLLETDSSEFPLPDPADIDQLDNTVSHFKTIQWLRQMRAYVDRPQDFDREAATAYNAKAYPCIFHNVKGRKVPCQSDYKWTSLTFIQWLSELVDKDNAAANLWTIGWVKQRFYPLVQLDIDRFPGDADLAQKLYIPYPFNTPGHPRFTLNTRWPIPFHFQTSDCNKMGYAGMFYGLFEKYKKVSMESIQNPSCTGKWKWAHIANRASNYFKVFHIPQLLDALMPGLDTKEIGYLDRFAIIRDFGTQVKQGFFPEYVKKFFSYIAGYQFGSEAYENQIIVWSALRELVYAAAKHNYDPKLTEAMWKEVYYVTYNYLVFYFKRWHSPWDDKYTTQRIKNIIEELRKLSHSKMTNEVVVEKEWEDYFQAWLNGTITKDPDLFPKQIAFRQHGQLFGMQGFEDLKALYGQSNDPGHKGMILGAMVMTEDVDVLEKTFDFVLEEAIKLKVQRYVFEAALQSATVSDFILKYFEGKPETQTSRLFTTMYYYRQGVVLEDNV</sequence>
<dbReference type="EMBL" id="JAUCMV010000001">
    <property type="protein sequence ID" value="KAK0422613.1"/>
    <property type="molecule type" value="Genomic_DNA"/>
</dbReference>
<dbReference type="GO" id="GO:0006508">
    <property type="term" value="P:proteolysis"/>
    <property type="evidence" value="ECO:0007669"/>
    <property type="project" value="TreeGrafter"/>
</dbReference>
<evidence type="ECO:0000313" key="4">
    <source>
        <dbReference type="Proteomes" id="UP001175271"/>
    </source>
</evidence>
<evidence type="ECO:0000313" key="3">
    <source>
        <dbReference type="EMBL" id="KAK0422613.1"/>
    </source>
</evidence>
<dbReference type="PANTHER" id="PTHR11533">
    <property type="entry name" value="PROTEASE M1 ZINC METALLOPROTEASE"/>
    <property type="match status" value="1"/>
</dbReference>
<dbReference type="InterPro" id="IPR024571">
    <property type="entry name" value="ERAP1-like_C_dom"/>
</dbReference>
<gene>
    <name evidence="3" type="ORF">QR680_007672</name>
</gene>
<dbReference type="GO" id="GO:0008270">
    <property type="term" value="F:zinc ion binding"/>
    <property type="evidence" value="ECO:0007669"/>
    <property type="project" value="TreeGrafter"/>
</dbReference>
<dbReference type="Gene3D" id="2.60.40.1730">
    <property type="entry name" value="tricorn interacting facor f3 domain"/>
    <property type="match status" value="1"/>
</dbReference>
<dbReference type="Pfam" id="PF11838">
    <property type="entry name" value="ERAP1_C"/>
    <property type="match status" value="1"/>
</dbReference>
<proteinExistence type="inferred from homology"/>
<accession>A0AA39M6I2</accession>
<dbReference type="InterPro" id="IPR050344">
    <property type="entry name" value="Peptidase_M1_aminopeptidases"/>
</dbReference>
<dbReference type="GO" id="GO:0005737">
    <property type="term" value="C:cytoplasm"/>
    <property type="evidence" value="ECO:0007669"/>
    <property type="project" value="TreeGrafter"/>
</dbReference>
<dbReference type="SUPFAM" id="SSF63737">
    <property type="entry name" value="Leukotriene A4 hydrolase N-terminal domain"/>
    <property type="match status" value="1"/>
</dbReference>
<evidence type="ECO:0000256" key="1">
    <source>
        <dbReference type="ARBA" id="ARBA00010136"/>
    </source>
</evidence>
<reference evidence="3" key="1">
    <citation type="submission" date="2023-06" db="EMBL/GenBank/DDBJ databases">
        <title>Genomic analysis of the entomopathogenic nematode Steinernema hermaphroditum.</title>
        <authorList>
            <person name="Schwarz E.M."/>
            <person name="Heppert J.K."/>
            <person name="Baniya A."/>
            <person name="Schwartz H.T."/>
            <person name="Tan C.-H."/>
            <person name="Antoshechkin I."/>
            <person name="Sternberg P.W."/>
            <person name="Goodrich-Blair H."/>
            <person name="Dillman A.R."/>
        </authorList>
    </citation>
    <scope>NUCLEOTIDE SEQUENCE</scope>
    <source>
        <strain evidence="3">PS9179</strain>
        <tissue evidence="3">Whole animal</tissue>
    </source>
</reference>